<evidence type="ECO:0000313" key="2">
    <source>
        <dbReference type="Proteomes" id="UP000250235"/>
    </source>
</evidence>
<protein>
    <submittedName>
        <fullName evidence="1">Uncharacterized protein</fullName>
    </submittedName>
</protein>
<keyword evidence="2" id="KW-1185">Reference proteome</keyword>
<reference evidence="1 2" key="1">
    <citation type="journal article" date="2015" name="Proc. Natl. Acad. Sci. U.S.A.">
        <title>The resurrection genome of Boea hygrometrica: A blueprint for survival of dehydration.</title>
        <authorList>
            <person name="Xiao L."/>
            <person name="Yang G."/>
            <person name="Zhang L."/>
            <person name="Yang X."/>
            <person name="Zhao S."/>
            <person name="Ji Z."/>
            <person name="Zhou Q."/>
            <person name="Hu M."/>
            <person name="Wang Y."/>
            <person name="Chen M."/>
            <person name="Xu Y."/>
            <person name="Jin H."/>
            <person name="Xiao X."/>
            <person name="Hu G."/>
            <person name="Bao F."/>
            <person name="Hu Y."/>
            <person name="Wan P."/>
            <person name="Li L."/>
            <person name="Deng X."/>
            <person name="Kuang T."/>
            <person name="Xiang C."/>
            <person name="Zhu J.K."/>
            <person name="Oliver M.J."/>
            <person name="He Y."/>
        </authorList>
    </citation>
    <scope>NUCLEOTIDE SEQUENCE [LARGE SCALE GENOMIC DNA]</scope>
    <source>
        <strain evidence="2">cv. XS01</strain>
    </source>
</reference>
<organism evidence="1 2">
    <name type="scientific">Dorcoceras hygrometricum</name>
    <dbReference type="NCBI Taxonomy" id="472368"/>
    <lineage>
        <taxon>Eukaryota</taxon>
        <taxon>Viridiplantae</taxon>
        <taxon>Streptophyta</taxon>
        <taxon>Embryophyta</taxon>
        <taxon>Tracheophyta</taxon>
        <taxon>Spermatophyta</taxon>
        <taxon>Magnoliopsida</taxon>
        <taxon>eudicotyledons</taxon>
        <taxon>Gunneridae</taxon>
        <taxon>Pentapetalae</taxon>
        <taxon>asterids</taxon>
        <taxon>lamiids</taxon>
        <taxon>Lamiales</taxon>
        <taxon>Gesneriaceae</taxon>
        <taxon>Didymocarpoideae</taxon>
        <taxon>Trichosporeae</taxon>
        <taxon>Loxocarpinae</taxon>
        <taxon>Dorcoceras</taxon>
    </lineage>
</organism>
<name>A0A2Z7AGT3_9LAMI</name>
<dbReference type="AlphaFoldDB" id="A0A2Z7AGT3"/>
<dbReference type="Proteomes" id="UP000250235">
    <property type="component" value="Unassembled WGS sequence"/>
</dbReference>
<sequence length="101" mass="10683">MAAPPPPRAYARAMPARWPRMAASSGRLLGVAPCMEAEKLAERSLLVGREVRASCCATARRIASHPDALGAASVRSCVARCALAPAAGRDFRQPIATCFDF</sequence>
<proteinExistence type="predicted"/>
<dbReference type="EMBL" id="KV016032">
    <property type="protein sequence ID" value="KZV20282.1"/>
    <property type="molecule type" value="Genomic_DNA"/>
</dbReference>
<accession>A0A2Z7AGT3</accession>
<evidence type="ECO:0000313" key="1">
    <source>
        <dbReference type="EMBL" id="KZV20282.1"/>
    </source>
</evidence>
<gene>
    <name evidence="1" type="ORF">F511_43976</name>
</gene>